<dbReference type="AlphaFoldDB" id="A0A1A2SME9"/>
<gene>
    <name evidence="1" type="ORF">A5685_19610</name>
</gene>
<comment type="caution">
    <text evidence="1">The sequence shown here is derived from an EMBL/GenBank/DDBJ whole genome shotgun (WGS) entry which is preliminary data.</text>
</comment>
<evidence type="ECO:0000313" key="2">
    <source>
        <dbReference type="Proteomes" id="UP000093861"/>
    </source>
</evidence>
<dbReference type="RefSeq" id="WP_064950413.1">
    <property type="nucleotide sequence ID" value="NZ_LZJS01000031.1"/>
</dbReference>
<evidence type="ECO:0000313" key="1">
    <source>
        <dbReference type="EMBL" id="OBH64942.1"/>
    </source>
</evidence>
<dbReference type="Proteomes" id="UP000093861">
    <property type="component" value="Unassembled WGS sequence"/>
</dbReference>
<protein>
    <submittedName>
        <fullName evidence="1">Uncharacterized protein</fullName>
    </submittedName>
</protein>
<dbReference type="EMBL" id="LZJS01000031">
    <property type="protein sequence ID" value="OBH64942.1"/>
    <property type="molecule type" value="Genomic_DNA"/>
</dbReference>
<sequence length="80" mass="8395">MPADKSTDATVTVWASTFVPSKSPIPGYGEEGYSVAWVDTPDGRLQVLVSGPRPAPGTVGRVVEKTFGETKTALFEADPA</sequence>
<proteinExistence type="predicted"/>
<reference evidence="1 2" key="1">
    <citation type="submission" date="2016-06" db="EMBL/GenBank/DDBJ databases">
        <authorList>
            <person name="Kjaerup R.B."/>
            <person name="Dalgaard T.S."/>
            <person name="Juul-Madsen H.R."/>
        </authorList>
    </citation>
    <scope>NUCLEOTIDE SEQUENCE [LARGE SCALE GENOMIC DNA]</scope>
    <source>
        <strain evidence="1 2">E2464</strain>
    </source>
</reference>
<accession>A0A1A2SME9</accession>
<organism evidence="1 2">
    <name type="scientific">Mycobacterium colombiense</name>
    <dbReference type="NCBI Taxonomy" id="339268"/>
    <lineage>
        <taxon>Bacteria</taxon>
        <taxon>Bacillati</taxon>
        <taxon>Actinomycetota</taxon>
        <taxon>Actinomycetes</taxon>
        <taxon>Mycobacteriales</taxon>
        <taxon>Mycobacteriaceae</taxon>
        <taxon>Mycobacterium</taxon>
        <taxon>Mycobacterium avium complex (MAC)</taxon>
    </lineage>
</organism>
<name>A0A1A2SME9_9MYCO</name>